<protein>
    <submittedName>
        <fullName evidence="2">Uncharacterized protein</fullName>
    </submittedName>
</protein>
<accession>A0A3D8QKS7</accession>
<dbReference type="OrthoDB" id="3562540at2759"/>
<gene>
    <name evidence="2" type="ORF">BP6252_11477</name>
</gene>
<dbReference type="AlphaFoldDB" id="A0A3D8QKS7"/>
<dbReference type="EMBL" id="PDLM01000014">
    <property type="protein sequence ID" value="RDW62044.1"/>
    <property type="molecule type" value="Genomic_DNA"/>
</dbReference>
<evidence type="ECO:0000313" key="2">
    <source>
        <dbReference type="EMBL" id="RDW62044.1"/>
    </source>
</evidence>
<feature type="region of interest" description="Disordered" evidence="1">
    <location>
        <begin position="184"/>
        <end position="210"/>
    </location>
</feature>
<dbReference type="Proteomes" id="UP000256645">
    <property type="component" value="Unassembled WGS sequence"/>
</dbReference>
<evidence type="ECO:0000256" key="1">
    <source>
        <dbReference type="SAM" id="MobiDB-lite"/>
    </source>
</evidence>
<sequence length="333" mass="36294">MAEVVGILASAAQLSEYTIKLASALAEAFKVIKYGPKTLNARSRQLSRLLETTDVIERNEKLHTPLIHSHLRVIIAEAHSLRQTLDRVVLSCNTGSIYTRYFRALGSGEDKTLLQAFDSLEKEKASLILSISIASADALLRLDRPAERFVKMASKDVAYKPDNNKQTESSPRIEQEGGAMIISTNVEGGDGAESSRSKKEKTSRQASAPVARTTIEHTGNDYTNLRVVNNSGMFNGDADGNSRNHKYNNIGVSYNSFVHNGNMGSAATPGRHERTHIGNMGSPATPGRHEYGDLFASDGSTMVNGNAPVEGLDEISNFMKGHRTRMAFIPKES</sequence>
<reference evidence="2 3" key="1">
    <citation type="journal article" date="2018" name="IMA Fungus">
        <title>IMA Genome-F 9: Draft genome sequence of Annulohypoxylon stygium, Aspergillus mulundensis, Berkeleyomyces basicola (syn. Thielaviopsis basicola), Ceratocystis smalleyi, two Cercospora beticola strains, Coleophoma cylindrospora, Fusarium fracticaudum, Phialophora cf. hyalina, and Morchella septimelata.</title>
        <authorList>
            <person name="Wingfield B.D."/>
            <person name="Bills G.F."/>
            <person name="Dong Y."/>
            <person name="Huang W."/>
            <person name="Nel W.J."/>
            <person name="Swalarsk-Parry B.S."/>
            <person name="Vaghefi N."/>
            <person name="Wilken P.M."/>
            <person name="An Z."/>
            <person name="de Beer Z.W."/>
            <person name="De Vos L."/>
            <person name="Chen L."/>
            <person name="Duong T.A."/>
            <person name="Gao Y."/>
            <person name="Hammerbacher A."/>
            <person name="Kikkert J.R."/>
            <person name="Li Y."/>
            <person name="Li H."/>
            <person name="Li K."/>
            <person name="Li Q."/>
            <person name="Liu X."/>
            <person name="Ma X."/>
            <person name="Naidoo K."/>
            <person name="Pethybridge S.J."/>
            <person name="Sun J."/>
            <person name="Steenkamp E.T."/>
            <person name="van der Nest M.A."/>
            <person name="van Wyk S."/>
            <person name="Wingfield M.J."/>
            <person name="Xiong C."/>
            <person name="Yue Q."/>
            <person name="Zhang X."/>
        </authorList>
    </citation>
    <scope>NUCLEOTIDE SEQUENCE [LARGE SCALE GENOMIC DNA]</scope>
    <source>
        <strain evidence="2 3">BP6252</strain>
    </source>
</reference>
<name>A0A3D8QKS7_9HELO</name>
<comment type="caution">
    <text evidence="2">The sequence shown here is derived from an EMBL/GenBank/DDBJ whole genome shotgun (WGS) entry which is preliminary data.</text>
</comment>
<feature type="compositionally biased region" description="Basic and acidic residues" evidence="1">
    <location>
        <begin position="193"/>
        <end position="203"/>
    </location>
</feature>
<proteinExistence type="predicted"/>
<organism evidence="2 3">
    <name type="scientific">Coleophoma cylindrospora</name>
    <dbReference type="NCBI Taxonomy" id="1849047"/>
    <lineage>
        <taxon>Eukaryota</taxon>
        <taxon>Fungi</taxon>
        <taxon>Dikarya</taxon>
        <taxon>Ascomycota</taxon>
        <taxon>Pezizomycotina</taxon>
        <taxon>Leotiomycetes</taxon>
        <taxon>Helotiales</taxon>
        <taxon>Dermateaceae</taxon>
        <taxon>Coleophoma</taxon>
    </lineage>
</organism>
<keyword evidence="3" id="KW-1185">Reference proteome</keyword>
<evidence type="ECO:0000313" key="3">
    <source>
        <dbReference type="Proteomes" id="UP000256645"/>
    </source>
</evidence>